<dbReference type="Gene3D" id="2.60.120.260">
    <property type="entry name" value="Galactose-binding domain-like"/>
    <property type="match status" value="1"/>
</dbReference>
<dbReference type="Proteomes" id="UP000887574">
    <property type="component" value="Unplaced"/>
</dbReference>
<dbReference type="InterPro" id="IPR008979">
    <property type="entry name" value="Galactose-bd-like_sf"/>
</dbReference>
<organism evidence="3 4">
    <name type="scientific">Ditylenchus dipsaci</name>
    <dbReference type="NCBI Taxonomy" id="166011"/>
    <lineage>
        <taxon>Eukaryota</taxon>
        <taxon>Metazoa</taxon>
        <taxon>Ecdysozoa</taxon>
        <taxon>Nematoda</taxon>
        <taxon>Chromadorea</taxon>
        <taxon>Rhabditida</taxon>
        <taxon>Tylenchina</taxon>
        <taxon>Tylenchomorpha</taxon>
        <taxon>Sphaerularioidea</taxon>
        <taxon>Anguinidae</taxon>
        <taxon>Anguininae</taxon>
        <taxon>Ditylenchus</taxon>
    </lineage>
</organism>
<accession>A0A915CNF6</accession>
<dbReference type="SMART" id="SM00875">
    <property type="entry name" value="BACK"/>
    <property type="match status" value="1"/>
</dbReference>
<dbReference type="PANTHER" id="PTHR46306:SF1">
    <property type="entry name" value="BTB_POZ DOMAIN-CONTAINING PROTEIN 9"/>
    <property type="match status" value="1"/>
</dbReference>
<dbReference type="InterPro" id="IPR000421">
    <property type="entry name" value="FA58C"/>
</dbReference>
<dbReference type="SUPFAM" id="SSF49785">
    <property type="entry name" value="Galactose-binding domain-like"/>
    <property type="match status" value="1"/>
</dbReference>
<dbReference type="Pfam" id="PF00754">
    <property type="entry name" value="F5_F8_type_C"/>
    <property type="match status" value="1"/>
</dbReference>
<name>A0A915CNF6_9BILA</name>
<dbReference type="AlphaFoldDB" id="A0A915CNF6"/>
<evidence type="ECO:0000313" key="3">
    <source>
        <dbReference type="Proteomes" id="UP000887574"/>
    </source>
</evidence>
<dbReference type="GO" id="GO:0050804">
    <property type="term" value="P:modulation of chemical synaptic transmission"/>
    <property type="evidence" value="ECO:0007669"/>
    <property type="project" value="TreeGrafter"/>
</dbReference>
<dbReference type="GO" id="GO:0008344">
    <property type="term" value="P:adult locomotory behavior"/>
    <property type="evidence" value="ECO:0007669"/>
    <property type="project" value="TreeGrafter"/>
</dbReference>
<evidence type="ECO:0000256" key="1">
    <source>
        <dbReference type="SAM" id="MobiDB-lite"/>
    </source>
</evidence>
<dbReference type="PANTHER" id="PTHR46306">
    <property type="entry name" value="BTB/POZ DOMAIN-CONTAINING PROTEIN 9"/>
    <property type="match status" value="1"/>
</dbReference>
<feature type="compositionally biased region" description="Polar residues" evidence="1">
    <location>
        <begin position="668"/>
        <end position="683"/>
    </location>
</feature>
<dbReference type="GO" id="GO:0048512">
    <property type="term" value="P:circadian behavior"/>
    <property type="evidence" value="ECO:0007669"/>
    <property type="project" value="TreeGrafter"/>
</dbReference>
<dbReference type="GO" id="GO:0005737">
    <property type="term" value="C:cytoplasm"/>
    <property type="evidence" value="ECO:0007669"/>
    <property type="project" value="TreeGrafter"/>
</dbReference>
<sequence>MNMDYREHKDAGGKKFNDDEAFPGITKFIRYMVKIWIGDYDEDGQIIRRPRFSHSMWMHSGLDILGTVRTTCEIEAYHARLNAWFRKVRPIIWEVFNLFKKELGIVSSLKIAQLRRPNRRRRSANNETSLKEILVGEIRFFDPTRVYISLLNITRAVWAVHTQRKKGKRDRQAERVAGENRRVVVGENENEQDSNESDIEGKMSKIQLKKWISEFPEGVFTTDGRVVYCQPCSKEVSCSEVFQLKQHSATAKHPKSLESFMRSKNTQPFVSASLENVRDSFAMDLCNALIMANIPFYKLSSAPFRGFLEKYCNRLIPDESTLRKNHMKELYQIVRNRIKASIGTSYIWASVDATTDMMGRYVANLIVGKLDSQGASPPYLVSVKMLEQTNHSTISRFVNDGLKDLLADGEKENRLLLLVTDAASYMKKAADVLSALYPKMIHVFTKAPTRTALYKDVYGNLPLPPEPILTRWGTWIKAALFYSENFQQVKSVVERLNPRDAVAIQCSIKAFNRVDIAQKLAYIQSNFALIPDAITKLEKSGMPLIESLNILSQLKTALSTVPGEIGQQVRGKLKYVLDKNPGINRLSEITNVLEGRESCLNMNPNMIASMKFASIMSCDVERSFSVYKNLLAENRTNITPEHLEMYMICMCEMSDSHHHLMRSESEEPASSSTGRETVQGASSTAHCSGFSRVVGEVEHTSQLLDQFGRLLLSEDLLEVITFELCLSLACVNPRPQNDRGAWFGPQVRFYRFGGEVAEYLKSTLNSRNACIIYATAHLYSMSGVIAACLDFIDNYAAEILATQYDYTRNSFCAPEIDIFNAIARWIDTHPEESDSFECVLGYIRLSLIKLDDLLNIIRPTQLIDSDKLLDAINEQNKKRSSDLVYRGILCPMMNVAEPAMNAKVLTGEFPTALLLSKKGYSKDHERKFTRHAINAHDPGIIIELGRSLSSITFDCGCWIVTKGIKHFLITSRFRWTGMIGVVKFVRIVGTHNSLHGTFNLVSFEALYTTEPFVIDPITTLLIPHFNVATIQPGCASVIEGVSRSRNALLDGDTQNYDWDDGYTCHQLGSGSITIQLHQPYLLDSLRLLLWDCDDRTYSFYIEVSCDQTKWTKIVDVTNRKSWQTLRFHRIPVVFIRIVGTANSANEVFHCVHFETPATNLSDSDRPSFLSQLSESAPVENEFPSPSNFQVNPRMREQNLLASVDEEIEPVGEPPIEEIENDLGLMPAIQELEEDAQQDVEEAF</sequence>
<evidence type="ECO:0000259" key="2">
    <source>
        <dbReference type="SMART" id="SM00875"/>
    </source>
</evidence>
<keyword evidence="3" id="KW-1185">Reference proteome</keyword>
<evidence type="ECO:0000313" key="4">
    <source>
        <dbReference type="WBParaSite" id="jg10496.2"/>
    </source>
</evidence>
<reference evidence="4" key="1">
    <citation type="submission" date="2022-11" db="UniProtKB">
        <authorList>
            <consortium name="WormBaseParasite"/>
        </authorList>
    </citation>
    <scope>IDENTIFICATION</scope>
</reference>
<dbReference type="FunFam" id="2.60.120.260:FF:000051">
    <property type="entry name" value="BTB/POZ domain-containing protein 9"/>
    <property type="match status" value="1"/>
</dbReference>
<dbReference type="Gene3D" id="1.25.40.420">
    <property type="match status" value="1"/>
</dbReference>
<feature type="domain" description="BACK" evidence="2">
    <location>
        <begin position="770"/>
        <end position="858"/>
    </location>
</feature>
<dbReference type="InterPro" id="IPR052407">
    <property type="entry name" value="BTB_POZ_domain_cont_9"/>
</dbReference>
<proteinExistence type="predicted"/>
<feature type="region of interest" description="Disordered" evidence="1">
    <location>
        <begin position="660"/>
        <end position="683"/>
    </location>
</feature>
<dbReference type="WBParaSite" id="jg10496.2">
    <property type="protein sequence ID" value="jg10496.2"/>
    <property type="gene ID" value="jg10496"/>
</dbReference>
<protein>
    <submittedName>
        <fullName evidence="4">BACK domain-containing protein</fullName>
    </submittedName>
</protein>
<dbReference type="InterPro" id="IPR011705">
    <property type="entry name" value="BACK"/>
</dbReference>